<evidence type="ECO:0000313" key="3">
    <source>
        <dbReference type="Proteomes" id="UP000185596"/>
    </source>
</evidence>
<dbReference type="EMBL" id="MSIE01000056">
    <property type="protein sequence ID" value="OLF13382.1"/>
    <property type="molecule type" value="Genomic_DNA"/>
</dbReference>
<dbReference type="CDD" id="cd00448">
    <property type="entry name" value="YjgF_YER057c_UK114_family"/>
    <property type="match status" value="1"/>
</dbReference>
<dbReference type="OrthoDB" id="3212792at2"/>
<comment type="caution">
    <text evidence="2">The sequence shown here is derived from an EMBL/GenBank/DDBJ whole genome shotgun (WGS) entry which is preliminary data.</text>
</comment>
<keyword evidence="3" id="KW-1185">Reference proteome</keyword>
<dbReference type="SUPFAM" id="SSF55298">
    <property type="entry name" value="YjgF-like"/>
    <property type="match status" value="1"/>
</dbReference>
<dbReference type="AlphaFoldDB" id="A0A1Q8CGD2"/>
<dbReference type="GO" id="GO:0005829">
    <property type="term" value="C:cytosol"/>
    <property type="evidence" value="ECO:0007669"/>
    <property type="project" value="TreeGrafter"/>
</dbReference>
<proteinExistence type="inferred from homology"/>
<dbReference type="PANTHER" id="PTHR11803:SF58">
    <property type="entry name" value="PROTEIN HMF1-RELATED"/>
    <property type="match status" value="1"/>
</dbReference>
<dbReference type="Pfam" id="PF01042">
    <property type="entry name" value="Ribonuc_L-PSP"/>
    <property type="match status" value="1"/>
</dbReference>
<dbReference type="Gene3D" id="3.30.1330.40">
    <property type="entry name" value="RutC-like"/>
    <property type="match status" value="1"/>
</dbReference>
<evidence type="ECO:0000313" key="2">
    <source>
        <dbReference type="EMBL" id="OLF13382.1"/>
    </source>
</evidence>
<dbReference type="InterPro" id="IPR006175">
    <property type="entry name" value="YjgF/YER057c/UK114"/>
</dbReference>
<dbReference type="STRING" id="1912961.BU204_27285"/>
<accession>A0A1Q8CGD2</accession>
<reference evidence="2 3" key="1">
    <citation type="submission" date="2016-12" db="EMBL/GenBank/DDBJ databases">
        <title>The draft genome sequence of Actinophytocola sp. 11-183.</title>
        <authorList>
            <person name="Wang W."/>
            <person name="Yuan L."/>
        </authorList>
    </citation>
    <scope>NUCLEOTIDE SEQUENCE [LARGE SCALE GENOMIC DNA]</scope>
    <source>
        <strain evidence="2 3">11-183</strain>
    </source>
</reference>
<organism evidence="2 3">
    <name type="scientific">Actinophytocola xanthii</name>
    <dbReference type="NCBI Taxonomy" id="1912961"/>
    <lineage>
        <taxon>Bacteria</taxon>
        <taxon>Bacillati</taxon>
        <taxon>Actinomycetota</taxon>
        <taxon>Actinomycetes</taxon>
        <taxon>Pseudonocardiales</taxon>
        <taxon>Pseudonocardiaceae</taxon>
    </lineage>
</organism>
<dbReference type="GO" id="GO:0019239">
    <property type="term" value="F:deaminase activity"/>
    <property type="evidence" value="ECO:0007669"/>
    <property type="project" value="TreeGrafter"/>
</dbReference>
<comment type="similarity">
    <text evidence="1">Belongs to the RutC family.</text>
</comment>
<name>A0A1Q8CGD2_9PSEU</name>
<dbReference type="RefSeq" id="WP_075128628.1">
    <property type="nucleotide sequence ID" value="NZ_MSIE01000056.1"/>
</dbReference>
<dbReference type="InterPro" id="IPR035959">
    <property type="entry name" value="RutC-like_sf"/>
</dbReference>
<sequence>MTVELLNPPDLPVPTAFYQVGVATGTTTVYVSGQVARTADGTPVGAGDLAAQTEQVYRNLDAALRGAGASFADVVKLTAYVVDWTPEKMAELGAGAARAAEALGIDIVKPITLLGVAALAEPDLLIEVEAIAVR</sequence>
<dbReference type="Proteomes" id="UP000185596">
    <property type="component" value="Unassembled WGS sequence"/>
</dbReference>
<evidence type="ECO:0000256" key="1">
    <source>
        <dbReference type="ARBA" id="ARBA00010552"/>
    </source>
</evidence>
<dbReference type="PANTHER" id="PTHR11803">
    <property type="entry name" value="2-IMINOBUTANOATE/2-IMINOPROPANOATE DEAMINASE RIDA"/>
    <property type="match status" value="1"/>
</dbReference>
<protein>
    <submittedName>
        <fullName evidence="2">Enamine deaminase RidA</fullName>
    </submittedName>
</protein>
<gene>
    <name evidence="2" type="ORF">BU204_27285</name>
</gene>